<feature type="region of interest" description="Disordered" evidence="1">
    <location>
        <begin position="56"/>
        <end position="84"/>
    </location>
</feature>
<reference evidence="2" key="1">
    <citation type="submission" date="2023-12" db="EMBL/GenBank/DDBJ databases">
        <authorList>
            <person name="Brown T."/>
        </authorList>
    </citation>
    <scope>NUCLEOTIDE SEQUENCE</scope>
</reference>
<dbReference type="Proteomes" id="UP001314169">
    <property type="component" value="Chromosome X"/>
</dbReference>
<protein>
    <submittedName>
        <fullName evidence="2">Uncharacterized protein</fullName>
    </submittedName>
</protein>
<sequence>MVSSWEWQQGLQEPGIATTSVFGAKGAEAPTPSLLGAAFTAGSPYQAAYCGPSMVGVQGTDPQEPQRNKRAFEPQQLRIPPASHRPGDWNCLWRNLVNFSGREIF</sequence>
<dbReference type="EMBL" id="OY882879">
    <property type="protein sequence ID" value="CAK6450335.1"/>
    <property type="molecule type" value="Genomic_DNA"/>
</dbReference>
<accession>A0ABP0AIS8</accession>
<name>A0ABP0AIS8_PIPNA</name>
<evidence type="ECO:0000313" key="3">
    <source>
        <dbReference type="Proteomes" id="UP001314169"/>
    </source>
</evidence>
<keyword evidence="3" id="KW-1185">Reference proteome</keyword>
<gene>
    <name evidence="2" type="ORF">MPIPNATIZW_LOCUS18641</name>
</gene>
<organism evidence="2 3">
    <name type="scientific">Pipistrellus nathusii</name>
    <name type="common">Nathusius' pipistrelle</name>
    <dbReference type="NCBI Taxonomy" id="59473"/>
    <lineage>
        <taxon>Eukaryota</taxon>
        <taxon>Metazoa</taxon>
        <taxon>Chordata</taxon>
        <taxon>Craniata</taxon>
        <taxon>Vertebrata</taxon>
        <taxon>Euteleostomi</taxon>
        <taxon>Mammalia</taxon>
        <taxon>Eutheria</taxon>
        <taxon>Laurasiatheria</taxon>
        <taxon>Chiroptera</taxon>
        <taxon>Yangochiroptera</taxon>
        <taxon>Vespertilionidae</taxon>
        <taxon>Pipistrellus</taxon>
    </lineage>
</organism>
<proteinExistence type="predicted"/>
<evidence type="ECO:0000256" key="1">
    <source>
        <dbReference type="SAM" id="MobiDB-lite"/>
    </source>
</evidence>
<evidence type="ECO:0000313" key="2">
    <source>
        <dbReference type="EMBL" id="CAK6450335.1"/>
    </source>
</evidence>